<dbReference type="SMART" id="SM00824">
    <property type="entry name" value="PKS_TE"/>
    <property type="match status" value="1"/>
</dbReference>
<dbReference type="PANTHER" id="PTHR11487:SF0">
    <property type="entry name" value="S-ACYL FATTY ACID SYNTHASE THIOESTERASE, MEDIUM CHAIN"/>
    <property type="match status" value="1"/>
</dbReference>
<organism evidence="4 5">
    <name type="scientific">Streptomyces siderophoricus</name>
    <dbReference type="NCBI Taxonomy" id="2802281"/>
    <lineage>
        <taxon>Bacteria</taxon>
        <taxon>Bacillati</taxon>
        <taxon>Actinomycetota</taxon>
        <taxon>Actinomycetes</taxon>
        <taxon>Kitasatosporales</taxon>
        <taxon>Streptomycetaceae</taxon>
        <taxon>Streptomyces</taxon>
    </lineage>
</organism>
<reference evidence="4 5" key="1">
    <citation type="submission" date="2021-01" db="EMBL/GenBank/DDBJ databases">
        <title>WGS of actinomycetes isolated from Thailand.</title>
        <authorList>
            <person name="Thawai C."/>
        </authorList>
    </citation>
    <scope>NUCLEOTIDE SEQUENCE [LARGE SCALE GENOMIC DNA]</scope>
    <source>
        <strain evidence="4 5">CH9-7</strain>
    </source>
</reference>
<evidence type="ECO:0000256" key="2">
    <source>
        <dbReference type="ARBA" id="ARBA00022801"/>
    </source>
</evidence>
<dbReference type="InterPro" id="IPR012223">
    <property type="entry name" value="TEII"/>
</dbReference>
<evidence type="ECO:0000259" key="3">
    <source>
        <dbReference type="SMART" id="SM00824"/>
    </source>
</evidence>
<dbReference type="Proteomes" id="UP000629371">
    <property type="component" value="Unassembled WGS sequence"/>
</dbReference>
<dbReference type="InterPro" id="IPR029058">
    <property type="entry name" value="AB_hydrolase_fold"/>
</dbReference>
<dbReference type="Pfam" id="PF00975">
    <property type="entry name" value="Thioesterase"/>
    <property type="match status" value="1"/>
</dbReference>
<comment type="similarity">
    <text evidence="1">Belongs to the thioesterase family.</text>
</comment>
<keyword evidence="2" id="KW-0378">Hydrolase</keyword>
<dbReference type="InterPro" id="IPR020802">
    <property type="entry name" value="TesA-like"/>
</dbReference>
<keyword evidence="5" id="KW-1185">Reference proteome</keyword>
<sequence>MQDTIVVRPQPVPDAVQRLVCLGFCGGGAGSYLAWTEAMPPGTELAAVCYPGREGRFAEDCARDWDELAEDAVTAVLSAAGLPYVLFGHSMGGWMAFDVAARIEERGGPAPAAVVVSSANAPSRGLTPQDMFPAQHQSDGELMDWMREFGLLPGHVLGDPDLCEIAVELMRADLRVRDSFYHRAGATVRAPLQVLTGAVDEVIDPRTACQWRKLAAGPFRHDELPGGHFYTPEVWQTLPSRIAALGTPAA</sequence>
<proteinExistence type="inferred from homology"/>
<evidence type="ECO:0000256" key="1">
    <source>
        <dbReference type="ARBA" id="ARBA00007169"/>
    </source>
</evidence>
<evidence type="ECO:0000313" key="5">
    <source>
        <dbReference type="Proteomes" id="UP000629371"/>
    </source>
</evidence>
<protein>
    <submittedName>
        <fullName evidence="4">Thioesterase</fullName>
    </submittedName>
</protein>
<dbReference type="RefSeq" id="WP_201807468.1">
    <property type="nucleotide sequence ID" value="NZ_JAERRI010000012.1"/>
</dbReference>
<evidence type="ECO:0000313" key="4">
    <source>
        <dbReference type="EMBL" id="MBL1092291.1"/>
    </source>
</evidence>
<dbReference type="SUPFAM" id="SSF53474">
    <property type="entry name" value="alpha/beta-Hydrolases"/>
    <property type="match status" value="1"/>
</dbReference>
<gene>
    <name evidence="4" type="ORF">JK360_23350</name>
</gene>
<name>A0ABS1MX55_9ACTN</name>
<dbReference type="InterPro" id="IPR001031">
    <property type="entry name" value="Thioesterase"/>
</dbReference>
<dbReference type="EMBL" id="JAERRI010000012">
    <property type="protein sequence ID" value="MBL1092291.1"/>
    <property type="molecule type" value="Genomic_DNA"/>
</dbReference>
<dbReference type="Gene3D" id="3.40.50.1820">
    <property type="entry name" value="alpha/beta hydrolase"/>
    <property type="match status" value="1"/>
</dbReference>
<dbReference type="PANTHER" id="PTHR11487">
    <property type="entry name" value="THIOESTERASE"/>
    <property type="match status" value="1"/>
</dbReference>
<accession>A0ABS1MX55</accession>
<comment type="caution">
    <text evidence="4">The sequence shown here is derived from an EMBL/GenBank/DDBJ whole genome shotgun (WGS) entry which is preliminary data.</text>
</comment>
<feature type="domain" description="Thioesterase TesA-like" evidence="3">
    <location>
        <begin position="20"/>
        <end position="203"/>
    </location>
</feature>